<protein>
    <recommendedName>
        <fullName evidence="3">F-box domain-containing protein</fullName>
    </recommendedName>
</protein>
<gene>
    <name evidence="1" type="ORF">BDV96DRAFT_588887</name>
</gene>
<sequence>MSLGKLAMVDHAISNPQDSSRLSMILDLPLDIRLLLLDTMFKTLEPITICFAFPSENLDIYETRGLWQIRGFSGFLFTCHQLYAEARKILYHSNRFYLSGLYKGLGRSPGTDHNWEVPQAAIWLDRLGNNAQFLRHVTVLLHGPINNDLHGPYWFDLLPLVKFEWKRRRLIPLDNGLEQSAYKDCIVDFGIHDREGEPITDRDVLSEEYANLLGKLLRFAGVDHATISRYSRYPTLIQSLDVHVKQRTTTPSKLRVVWAAPYFPHVHPSERFDTFLIEDNGNSLVPVENERNIFRHTDRYSLLRNKIISIVHGLHRENLKEIDIRAIGDTSVEQPHLNLNLVLTSKAFKWSLDQFYEAVTFTVSGICHSRRAELPYWDTVTQLFTKMAPNPGGRSCRSRNKSFKINLTFDMAGTTLESEGPLINISPLLLTDRQHWIKWGHTIRDSIELHISTNESHYPHTVSSVIRYHEILRTVAGRLLNWSIRGRRWHTLVVPDVWVDTNGNIVEISESLGQDRSLQMDDMRGFLKAVRW</sequence>
<keyword evidence="2" id="KW-1185">Reference proteome</keyword>
<accession>A0A6A5YK34</accession>
<dbReference type="Proteomes" id="UP000799770">
    <property type="component" value="Unassembled WGS sequence"/>
</dbReference>
<reference evidence="1" key="1">
    <citation type="journal article" date="2020" name="Stud. Mycol.">
        <title>101 Dothideomycetes genomes: a test case for predicting lifestyles and emergence of pathogens.</title>
        <authorList>
            <person name="Haridas S."/>
            <person name="Albert R."/>
            <person name="Binder M."/>
            <person name="Bloem J."/>
            <person name="Labutti K."/>
            <person name="Salamov A."/>
            <person name="Andreopoulos B."/>
            <person name="Baker S."/>
            <person name="Barry K."/>
            <person name="Bills G."/>
            <person name="Bluhm B."/>
            <person name="Cannon C."/>
            <person name="Castanera R."/>
            <person name="Culley D."/>
            <person name="Daum C."/>
            <person name="Ezra D."/>
            <person name="Gonzalez J."/>
            <person name="Henrissat B."/>
            <person name="Kuo A."/>
            <person name="Liang C."/>
            <person name="Lipzen A."/>
            <person name="Lutzoni F."/>
            <person name="Magnuson J."/>
            <person name="Mondo S."/>
            <person name="Nolan M."/>
            <person name="Ohm R."/>
            <person name="Pangilinan J."/>
            <person name="Park H.-J."/>
            <person name="Ramirez L."/>
            <person name="Alfaro M."/>
            <person name="Sun H."/>
            <person name="Tritt A."/>
            <person name="Yoshinaga Y."/>
            <person name="Zwiers L.-H."/>
            <person name="Turgeon B."/>
            <person name="Goodwin S."/>
            <person name="Spatafora J."/>
            <person name="Crous P."/>
            <person name="Grigoriev I."/>
        </authorList>
    </citation>
    <scope>NUCLEOTIDE SEQUENCE</scope>
    <source>
        <strain evidence="1">CBS 627.86</strain>
    </source>
</reference>
<proteinExistence type="predicted"/>
<organism evidence="1 2">
    <name type="scientific">Lophiotrema nucula</name>
    <dbReference type="NCBI Taxonomy" id="690887"/>
    <lineage>
        <taxon>Eukaryota</taxon>
        <taxon>Fungi</taxon>
        <taxon>Dikarya</taxon>
        <taxon>Ascomycota</taxon>
        <taxon>Pezizomycotina</taxon>
        <taxon>Dothideomycetes</taxon>
        <taxon>Pleosporomycetidae</taxon>
        <taxon>Pleosporales</taxon>
        <taxon>Lophiotremataceae</taxon>
        <taxon>Lophiotrema</taxon>
    </lineage>
</organism>
<name>A0A6A5YK34_9PLEO</name>
<dbReference type="AlphaFoldDB" id="A0A6A5YK34"/>
<dbReference type="EMBL" id="ML977353">
    <property type="protein sequence ID" value="KAF2107532.1"/>
    <property type="molecule type" value="Genomic_DNA"/>
</dbReference>
<evidence type="ECO:0000313" key="2">
    <source>
        <dbReference type="Proteomes" id="UP000799770"/>
    </source>
</evidence>
<evidence type="ECO:0000313" key="1">
    <source>
        <dbReference type="EMBL" id="KAF2107532.1"/>
    </source>
</evidence>
<evidence type="ECO:0008006" key="3">
    <source>
        <dbReference type="Google" id="ProtNLM"/>
    </source>
</evidence>